<reference evidence="1 2" key="1">
    <citation type="submission" date="2022-02" db="EMBL/GenBank/DDBJ databases">
        <title>Study of halophilic communities from a Mexican lake.</title>
        <authorList>
            <person name="Hernandez-Soto L.M."/>
            <person name="Martinez-Abarca F."/>
            <person name="Ramirez-Saad H.C."/>
            <person name="Aguirre-Garrido J.F."/>
        </authorList>
    </citation>
    <scope>NUCLEOTIDE SEQUENCE [LARGE SCALE GENOMIC DNA]</scope>
    <source>
        <strain evidence="1 2">Hjan13</strain>
    </source>
</reference>
<organism evidence="1 2">
    <name type="scientific">Vreelandella janggokensis</name>
    <dbReference type="NCBI Taxonomy" id="370767"/>
    <lineage>
        <taxon>Bacteria</taxon>
        <taxon>Pseudomonadati</taxon>
        <taxon>Pseudomonadota</taxon>
        <taxon>Gammaproteobacteria</taxon>
        <taxon>Oceanospirillales</taxon>
        <taxon>Halomonadaceae</taxon>
        <taxon>Vreelandella</taxon>
    </lineage>
</organism>
<sequence length="258" mass="29847">MKSVLFKSEMTAAILAENPDYQKTMTRRPLRPQIPSGWEMGTSKAPGMTLGAITSPHPKKGRFGLFIRREIHPGSGKFEHDIIAFPYGRPGEVIYVKETYWAWGRWETRFDEKKGRDAWHFVDMTRECGKEYQFSQPVPMGTRAGVQPAWHKRPSLFMPAHASRILLEVLDAHVERLRDISEADAKAEGAKIMAPHFDSFVSKGRWTEHKSNFSYRNGFQYLWQSINGPGSWEENPLVWVITFKRLEDTDERYQRIAS</sequence>
<evidence type="ECO:0000313" key="1">
    <source>
        <dbReference type="EMBL" id="MCZ0926501.1"/>
    </source>
</evidence>
<evidence type="ECO:0000313" key="2">
    <source>
        <dbReference type="Proteomes" id="UP001321125"/>
    </source>
</evidence>
<comment type="caution">
    <text evidence="1">The sequence shown here is derived from an EMBL/GenBank/DDBJ whole genome shotgun (WGS) entry which is preliminary data.</text>
</comment>
<keyword evidence="2" id="KW-1185">Reference proteome</keyword>
<dbReference type="RefSeq" id="WP_268901332.1">
    <property type="nucleotide sequence ID" value="NZ_JAKNQT010000001.1"/>
</dbReference>
<dbReference type="Proteomes" id="UP001321125">
    <property type="component" value="Unassembled WGS sequence"/>
</dbReference>
<accession>A0ABT4IS49</accession>
<protein>
    <submittedName>
        <fullName evidence="1">Uncharacterized protein</fullName>
    </submittedName>
</protein>
<gene>
    <name evidence="1" type="ORF">L0635_05310</name>
</gene>
<proteinExistence type="predicted"/>
<dbReference type="EMBL" id="JAKNQU010000002">
    <property type="protein sequence ID" value="MCZ0926501.1"/>
    <property type="molecule type" value="Genomic_DNA"/>
</dbReference>
<name>A0ABT4IS49_9GAMM</name>